<gene>
    <name evidence="1" type="ORF">QUG98_04430</name>
</gene>
<dbReference type="RefSeq" id="WP_289469410.1">
    <property type="nucleotide sequence ID" value="NZ_JAUCMM010000002.1"/>
</dbReference>
<dbReference type="InterPro" id="IPR008799">
    <property type="entry name" value="Pseudomon_AvrD"/>
</dbReference>
<comment type="caution">
    <text evidence="1">The sequence shown here is derived from an EMBL/GenBank/DDBJ whole genome shotgun (WGS) entry which is preliminary data.</text>
</comment>
<reference evidence="1 2" key="1">
    <citation type="submission" date="2023-06" db="EMBL/GenBank/DDBJ databases">
        <authorList>
            <person name="Feng G."/>
            <person name="Li J."/>
            <person name="Zhu H."/>
        </authorList>
    </citation>
    <scope>NUCLEOTIDE SEQUENCE [LARGE SCALE GENOMIC DNA]</scope>
    <source>
        <strain evidence="1 2">RHCJP20</strain>
    </source>
</reference>
<evidence type="ECO:0000313" key="1">
    <source>
        <dbReference type="EMBL" id="MDM7887695.1"/>
    </source>
</evidence>
<organism evidence="1 2">
    <name type="scientific">Curtobacterium subtropicum</name>
    <dbReference type="NCBI Taxonomy" id="3055138"/>
    <lineage>
        <taxon>Bacteria</taxon>
        <taxon>Bacillati</taxon>
        <taxon>Actinomycetota</taxon>
        <taxon>Actinomycetes</taxon>
        <taxon>Micrococcales</taxon>
        <taxon>Microbacteriaceae</taxon>
        <taxon>Curtobacterium</taxon>
    </lineage>
</organism>
<dbReference type="Pfam" id="PF05655">
    <property type="entry name" value="AvrD"/>
    <property type="match status" value="2"/>
</dbReference>
<name>A0ABT7TDP8_9MICO</name>
<dbReference type="Proteomes" id="UP001235720">
    <property type="component" value="Unassembled WGS sequence"/>
</dbReference>
<evidence type="ECO:0000313" key="2">
    <source>
        <dbReference type="Proteomes" id="UP001235720"/>
    </source>
</evidence>
<accession>A0ABT7TDP8</accession>
<protein>
    <submittedName>
        <fullName evidence="1">AvrD family protein</fullName>
    </submittedName>
</protein>
<proteinExistence type="predicted"/>
<dbReference type="EMBL" id="JAUCMM010000002">
    <property type="protein sequence ID" value="MDM7887695.1"/>
    <property type="molecule type" value="Genomic_DNA"/>
</dbReference>
<keyword evidence="2" id="KW-1185">Reference proteome</keyword>
<sequence>MPSLPVPEPAASDVGFDAFLGTARDRFLGDGHRRVSLEMLDLVTTADAAADGVARVIYPLDWSLKAGAAREAHLSTVDAIRIAGAVRSALAADRMSWLGEYGYERSLIVRAGARPFTDLNSVPIRTAVERPAPDTVRLLHSVGSLKVQSEWTRSRPPTLADDDWRTGEATRVQLATDSRVSCTYERRTSVLSSVSFLEVMMLTAQMSQVALYQGDAERRARSGNMWMRRAAFHRHTPTPRRVAVVELELLNRRELTVGGRVVGTADVVANNVFGVQVTASLATGAQ</sequence>